<accession>A0A084STF4</accession>
<proteinExistence type="predicted"/>
<evidence type="ECO:0000313" key="2">
    <source>
        <dbReference type="Proteomes" id="UP000028547"/>
    </source>
</evidence>
<gene>
    <name evidence="1" type="ORF">Q664_20125</name>
</gene>
<evidence type="ECO:0008006" key="3">
    <source>
        <dbReference type="Google" id="ProtNLM"/>
    </source>
</evidence>
<evidence type="ECO:0000313" key="1">
    <source>
        <dbReference type="EMBL" id="KFA91739.1"/>
    </source>
</evidence>
<sequence length="201" mass="22101">MKGDDDTISMPPLNMATIESFGEAVLAEFFPEALKQPMPVDLLHLVDEVLPRYGIHVTPASAVEMGDNLGLTDPSGTLSIDVLLLDDLWDQLLVGGPIANRARATVAHELGHCILHVPVIRKRRASPYGQHLLARVAREEVPAFKCAEWQAWALGGCILAPRRTINMVSNPTVAKLANIYQISISMMQQHLRRLRISVPGM</sequence>
<name>A0A084STF4_9BACT</name>
<comment type="caution">
    <text evidence="1">The sequence shown here is derived from an EMBL/GenBank/DDBJ whole genome shotgun (WGS) entry which is preliminary data.</text>
</comment>
<dbReference type="Proteomes" id="UP000028547">
    <property type="component" value="Unassembled WGS sequence"/>
</dbReference>
<organism evidence="1 2">
    <name type="scientific">Archangium violaceum Cb vi76</name>
    <dbReference type="NCBI Taxonomy" id="1406225"/>
    <lineage>
        <taxon>Bacteria</taxon>
        <taxon>Pseudomonadati</taxon>
        <taxon>Myxococcota</taxon>
        <taxon>Myxococcia</taxon>
        <taxon>Myxococcales</taxon>
        <taxon>Cystobacterineae</taxon>
        <taxon>Archangiaceae</taxon>
        <taxon>Archangium</taxon>
    </lineage>
</organism>
<protein>
    <recommendedName>
        <fullName evidence="3">IrrE N-terminal-like domain-containing protein</fullName>
    </recommendedName>
</protein>
<dbReference type="AlphaFoldDB" id="A0A084STF4"/>
<dbReference type="EMBL" id="JPMI01000131">
    <property type="protein sequence ID" value="KFA91739.1"/>
    <property type="molecule type" value="Genomic_DNA"/>
</dbReference>
<reference evidence="1 2" key="1">
    <citation type="submission" date="2014-07" db="EMBL/GenBank/DDBJ databases">
        <title>Draft Genome Sequence of Gephyronic Acid Producer, Cystobacter violaceus Strain Cb vi76.</title>
        <authorList>
            <person name="Stevens D.C."/>
            <person name="Young J."/>
            <person name="Carmichael R."/>
            <person name="Tan J."/>
            <person name="Taylor R.E."/>
        </authorList>
    </citation>
    <scope>NUCLEOTIDE SEQUENCE [LARGE SCALE GENOMIC DNA]</scope>
    <source>
        <strain evidence="1 2">Cb vi76</strain>
    </source>
</reference>